<dbReference type="GO" id="GO:0006083">
    <property type="term" value="P:acetate metabolic process"/>
    <property type="evidence" value="ECO:0007669"/>
    <property type="project" value="TreeGrafter"/>
</dbReference>
<gene>
    <name evidence="11" type="primary">ackA</name>
    <name evidence="14" type="ORF">BIY26_07705</name>
    <name evidence="13" type="ORF">BN1221_03179c</name>
</gene>
<evidence type="ECO:0000256" key="6">
    <source>
        <dbReference type="ARBA" id="ARBA00022723"/>
    </source>
</evidence>
<evidence type="ECO:0000313" key="14">
    <source>
        <dbReference type="EMBL" id="RLM26624.1"/>
    </source>
</evidence>
<evidence type="ECO:0000256" key="8">
    <source>
        <dbReference type="ARBA" id="ARBA00022777"/>
    </source>
</evidence>
<feature type="binding site" evidence="11">
    <location>
        <position position="387"/>
    </location>
    <ligand>
        <name>Mg(2+)</name>
        <dbReference type="ChEBI" id="CHEBI:18420"/>
    </ligand>
</feature>
<dbReference type="PIRSF" id="PIRSF000722">
    <property type="entry name" value="Acetate_prop_kin"/>
    <property type="match status" value="1"/>
</dbReference>
<evidence type="ECO:0000313" key="16">
    <source>
        <dbReference type="Proteomes" id="UP000285972"/>
    </source>
</evidence>
<evidence type="ECO:0000256" key="5">
    <source>
        <dbReference type="ARBA" id="ARBA00022679"/>
    </source>
</evidence>
<dbReference type="InterPro" id="IPR023865">
    <property type="entry name" value="Aliphatic_acid_kinase_CS"/>
</dbReference>
<evidence type="ECO:0000256" key="3">
    <source>
        <dbReference type="ARBA" id="ARBA00011738"/>
    </source>
</evidence>
<dbReference type="GeneID" id="70905778"/>
<dbReference type="PROSITE" id="PS01075">
    <property type="entry name" value="ACETATE_KINASE_1"/>
    <property type="match status" value="1"/>
</dbReference>
<evidence type="ECO:0000256" key="1">
    <source>
        <dbReference type="ARBA" id="ARBA00004496"/>
    </source>
</evidence>
<proteinExistence type="inferred from homology"/>
<dbReference type="OrthoDB" id="9802453at2"/>
<dbReference type="EMBL" id="MJLX01000015">
    <property type="protein sequence ID" value="RLM26624.1"/>
    <property type="molecule type" value="Genomic_DNA"/>
</dbReference>
<dbReference type="EC" id="2.7.2.1" evidence="11"/>
<organism evidence="13 15">
    <name type="scientific">Brenneria goodwinii</name>
    <dbReference type="NCBI Taxonomy" id="1109412"/>
    <lineage>
        <taxon>Bacteria</taxon>
        <taxon>Pseudomonadati</taxon>
        <taxon>Pseudomonadota</taxon>
        <taxon>Gammaproteobacteria</taxon>
        <taxon>Enterobacterales</taxon>
        <taxon>Pectobacteriaceae</taxon>
        <taxon>Brenneria</taxon>
    </lineage>
</organism>
<dbReference type="GO" id="GO:0008776">
    <property type="term" value="F:acetate kinase activity"/>
    <property type="evidence" value="ECO:0007669"/>
    <property type="project" value="UniProtKB-UniRule"/>
</dbReference>
<comment type="cofactor">
    <cofactor evidence="11">
        <name>Mg(2+)</name>
        <dbReference type="ChEBI" id="CHEBI:18420"/>
    </cofactor>
    <cofactor evidence="11">
        <name>Mn(2+)</name>
        <dbReference type="ChEBI" id="CHEBI:29035"/>
    </cofactor>
    <text evidence="11">Mg(2+). Can also accept Mn(2+).</text>
</comment>
<dbReference type="AlphaFoldDB" id="A0A0G4JYE2"/>
<evidence type="ECO:0000313" key="15">
    <source>
        <dbReference type="Proteomes" id="UP000044377"/>
    </source>
</evidence>
<evidence type="ECO:0000256" key="2">
    <source>
        <dbReference type="ARBA" id="ARBA00008748"/>
    </source>
</evidence>
<reference evidence="14 16" key="3">
    <citation type="submission" date="2016-09" db="EMBL/GenBank/DDBJ databases">
        <authorList>
            <person name="Doonan J."/>
            <person name="Pachebat J.A."/>
            <person name="Golyshin P.N."/>
            <person name="Denman S."/>
            <person name="Mcdonald J.E."/>
        </authorList>
    </citation>
    <scope>NUCLEOTIDE SEQUENCE [LARGE SCALE GENOMIC DNA]</scope>
    <source>
        <strain evidence="14 16">FRB141</strain>
    </source>
</reference>
<dbReference type="CDD" id="cd24010">
    <property type="entry name" value="ASKHA_NBD_AcK_PK"/>
    <property type="match status" value="1"/>
</dbReference>
<keyword evidence="9 11" id="KW-0067">ATP-binding</keyword>
<feature type="binding site" evidence="11">
    <location>
        <begin position="333"/>
        <end position="337"/>
    </location>
    <ligand>
        <name>ATP</name>
        <dbReference type="ChEBI" id="CHEBI:30616"/>
    </ligand>
</feature>
<sequence>MSSKLVLVLNCGSSSLKFAIIDAINGEEYLSGLAECFHLPEARIKWKMDGGKQEAALGAGAAHSEALNFIVNTILSQKPELSEQLVAIGHRIVHGGEKFTQSAIINDSVLQGIKEAIPFAPLHNPAHLIGIAEALKSFPKLTDKNVAVFDTAFHQTMPEESYLYALPYKLYKDHHIRRYGAHGTSHYFVTQRAAEALNKPVEELNVITCHLGNGGSVTAVRNGKCVDTSMGLTPLEGLVMGTRSGDIDPAIVFHLHDSLGMSVEQINKLLTKESGLLGLTEVTSDCRYVEENYMSKEDAKRAMDVYCHRLAKYIGAYCALMEGRLDAVVFTGGIGENAAMVRELTLNKLGLLGFEVDHERNLAARFGNGGNISKDGSRPALVIPTNEELVIAQDALRLTA</sequence>
<feature type="site" description="Transition state stabilizer" evidence="11">
    <location>
        <position position="182"/>
    </location>
</feature>
<comment type="pathway">
    <text evidence="11">Metabolic intermediate biosynthesis; acetyl-CoA biosynthesis; acetyl-CoA from acetate: step 1/2.</text>
</comment>
<dbReference type="EMBL" id="CGIG01000001">
    <property type="protein sequence ID" value="CPR18384.1"/>
    <property type="molecule type" value="Genomic_DNA"/>
</dbReference>
<dbReference type="UniPathway" id="UPA00340">
    <property type="reaction ID" value="UER00458"/>
</dbReference>
<dbReference type="KEGG" id="bgj:AWC36_03160"/>
<keyword evidence="6 11" id="KW-0479">Metal-binding</keyword>
<dbReference type="SUPFAM" id="SSF53067">
    <property type="entry name" value="Actin-like ATPase domain"/>
    <property type="match status" value="2"/>
</dbReference>
<keyword evidence="4 11" id="KW-0963">Cytoplasm</keyword>
<comment type="function">
    <text evidence="11">Catalyzes the formation of acetyl phosphate from acetate and ATP. Can also catalyze the reverse reaction.</text>
</comment>
<evidence type="ECO:0000256" key="9">
    <source>
        <dbReference type="ARBA" id="ARBA00022840"/>
    </source>
</evidence>
<dbReference type="InterPro" id="IPR004372">
    <property type="entry name" value="Ac/propionate_kinase"/>
</dbReference>
<keyword evidence="10 11" id="KW-0460">Magnesium</keyword>
<feature type="binding site" evidence="11">
    <location>
        <position position="10"/>
    </location>
    <ligand>
        <name>Mg(2+)</name>
        <dbReference type="ChEBI" id="CHEBI:18420"/>
    </ligand>
</feature>
<evidence type="ECO:0000313" key="13">
    <source>
        <dbReference type="EMBL" id="CPR18384.1"/>
    </source>
</evidence>
<feature type="binding site" evidence="11">
    <location>
        <position position="91"/>
    </location>
    <ligand>
        <name>substrate</name>
    </ligand>
</feature>
<dbReference type="Proteomes" id="UP000285972">
    <property type="component" value="Unassembled WGS sequence"/>
</dbReference>
<name>A0A0G4JYE2_9GAMM</name>
<reference evidence="15" key="1">
    <citation type="submission" date="2015-01" db="EMBL/GenBank/DDBJ databases">
        <authorList>
            <person name="Paterson Steve"/>
        </authorList>
    </citation>
    <scope>NUCLEOTIDE SEQUENCE [LARGE SCALE GENOMIC DNA]</scope>
    <source>
        <strain evidence="15">OBR1</strain>
    </source>
</reference>
<comment type="catalytic activity">
    <reaction evidence="11">
        <text>acetate + ATP = acetyl phosphate + ADP</text>
        <dbReference type="Rhea" id="RHEA:11352"/>
        <dbReference type="ChEBI" id="CHEBI:22191"/>
        <dbReference type="ChEBI" id="CHEBI:30089"/>
        <dbReference type="ChEBI" id="CHEBI:30616"/>
        <dbReference type="ChEBI" id="CHEBI:456216"/>
        <dbReference type="EC" id="2.7.2.1"/>
    </reaction>
</comment>
<feature type="site" description="Transition state stabilizer" evidence="11">
    <location>
        <position position="243"/>
    </location>
</feature>
<feature type="binding site" evidence="11">
    <location>
        <begin position="210"/>
        <end position="214"/>
    </location>
    <ligand>
        <name>ATP</name>
        <dbReference type="ChEBI" id="CHEBI:30616"/>
    </ligand>
</feature>
<reference evidence="13" key="2">
    <citation type="submission" date="2015-01" db="EMBL/GenBank/DDBJ databases">
        <authorList>
            <person name="Xiang T."/>
            <person name="Song Y."/>
            <person name="Huang L."/>
            <person name="Wang B."/>
            <person name="Wu P."/>
        </authorList>
    </citation>
    <scope>NUCLEOTIDE SEQUENCE [LARGE SCALE GENOMIC DNA]</scope>
    <source>
        <strain evidence="13">OBR1</strain>
    </source>
</reference>
<evidence type="ECO:0000256" key="4">
    <source>
        <dbReference type="ARBA" id="ARBA00022490"/>
    </source>
</evidence>
<evidence type="ECO:0000256" key="12">
    <source>
        <dbReference type="RuleBase" id="RU003835"/>
    </source>
</evidence>
<evidence type="ECO:0000256" key="7">
    <source>
        <dbReference type="ARBA" id="ARBA00022741"/>
    </source>
</evidence>
<dbReference type="HAMAP" id="MF_00020">
    <property type="entry name" value="Acetate_kinase"/>
    <property type="match status" value="1"/>
</dbReference>
<dbReference type="FunFam" id="3.30.420.40:FF:000041">
    <property type="entry name" value="Acetate kinase"/>
    <property type="match status" value="1"/>
</dbReference>
<dbReference type="GO" id="GO:0005829">
    <property type="term" value="C:cytosol"/>
    <property type="evidence" value="ECO:0007669"/>
    <property type="project" value="TreeGrafter"/>
</dbReference>
<feature type="binding site" evidence="11">
    <location>
        <position position="17"/>
    </location>
    <ligand>
        <name>ATP</name>
        <dbReference type="ChEBI" id="CHEBI:30616"/>
    </ligand>
</feature>
<dbReference type="RefSeq" id="WP_048638097.1">
    <property type="nucleotide sequence ID" value="NZ_CGIG01000001.1"/>
</dbReference>
<evidence type="ECO:0000256" key="10">
    <source>
        <dbReference type="ARBA" id="ARBA00022842"/>
    </source>
</evidence>
<comment type="subunit">
    <text evidence="3 11">Homodimer.</text>
</comment>
<keyword evidence="15" id="KW-1185">Reference proteome</keyword>
<dbReference type="Proteomes" id="UP000044377">
    <property type="component" value="Unassembled WGS sequence"/>
</dbReference>
<dbReference type="PRINTS" id="PR00471">
    <property type="entry name" value="ACETATEKNASE"/>
</dbReference>
<dbReference type="InterPro" id="IPR000890">
    <property type="entry name" value="Aliphatic_acid_kin_short-chain"/>
</dbReference>
<comment type="similarity">
    <text evidence="2 11 12">Belongs to the acetokinase family.</text>
</comment>
<accession>A0A0G4JYE2</accession>
<dbReference type="Gene3D" id="3.30.420.40">
    <property type="match status" value="2"/>
</dbReference>
<feature type="active site" description="Proton donor/acceptor" evidence="11">
    <location>
        <position position="150"/>
    </location>
</feature>
<dbReference type="NCBIfam" id="TIGR00016">
    <property type="entry name" value="ackA"/>
    <property type="match status" value="1"/>
</dbReference>
<keyword evidence="5 11" id="KW-0808">Transferase</keyword>
<protein>
    <recommendedName>
        <fullName evidence="11">Acetate kinase</fullName>
        <ecNumber evidence="11">2.7.2.1</ecNumber>
    </recommendedName>
    <alternativeName>
        <fullName evidence="11">Acetokinase</fullName>
    </alternativeName>
</protein>
<keyword evidence="7 11" id="KW-0547">Nucleotide-binding</keyword>
<keyword evidence="8 11" id="KW-0418">Kinase</keyword>
<dbReference type="Pfam" id="PF00871">
    <property type="entry name" value="Acetate_kinase"/>
    <property type="match status" value="1"/>
</dbReference>
<dbReference type="PANTHER" id="PTHR21060:SF21">
    <property type="entry name" value="ACETATE KINASE"/>
    <property type="match status" value="1"/>
</dbReference>
<comment type="subcellular location">
    <subcellularLocation>
        <location evidence="1 11">Cytoplasm</location>
    </subcellularLocation>
</comment>
<dbReference type="PROSITE" id="PS01076">
    <property type="entry name" value="ACETATE_KINASE_2"/>
    <property type="match status" value="1"/>
</dbReference>
<dbReference type="GO" id="GO:0005524">
    <property type="term" value="F:ATP binding"/>
    <property type="evidence" value="ECO:0007669"/>
    <property type="project" value="UniProtKB-KW"/>
</dbReference>
<dbReference type="FunFam" id="3.30.420.40:FF:000042">
    <property type="entry name" value="Acetate kinase"/>
    <property type="match status" value="1"/>
</dbReference>
<dbReference type="GO" id="GO:0006085">
    <property type="term" value="P:acetyl-CoA biosynthetic process"/>
    <property type="evidence" value="ECO:0007669"/>
    <property type="project" value="UniProtKB-UniRule"/>
</dbReference>
<dbReference type="InterPro" id="IPR043129">
    <property type="entry name" value="ATPase_NBD"/>
</dbReference>
<dbReference type="PANTHER" id="PTHR21060">
    <property type="entry name" value="ACETATE KINASE"/>
    <property type="match status" value="1"/>
</dbReference>
<dbReference type="GO" id="GO:0000287">
    <property type="term" value="F:magnesium ion binding"/>
    <property type="evidence" value="ECO:0007669"/>
    <property type="project" value="UniProtKB-UniRule"/>
</dbReference>
<feature type="binding site" evidence="11">
    <location>
        <begin position="285"/>
        <end position="287"/>
    </location>
    <ligand>
        <name>ATP</name>
        <dbReference type="ChEBI" id="CHEBI:30616"/>
    </ligand>
</feature>
<dbReference type="STRING" id="1109412.BN1221_03179c"/>
<evidence type="ECO:0000256" key="11">
    <source>
        <dbReference type="HAMAP-Rule" id="MF_00020"/>
    </source>
</evidence>